<keyword evidence="7" id="KW-1185">Reference proteome</keyword>
<dbReference type="InterPro" id="IPR019791">
    <property type="entry name" value="Haem_peroxidase_animal"/>
</dbReference>
<dbReference type="GO" id="GO:0006979">
    <property type="term" value="P:response to oxidative stress"/>
    <property type="evidence" value="ECO:0007669"/>
    <property type="project" value="InterPro"/>
</dbReference>
<keyword evidence="2" id="KW-0223">Dioxygenase</keyword>
<accession>A0AAE0PMP6</accession>
<protein>
    <submittedName>
        <fullName evidence="6">Heme peroxidase-domain-containing protein</fullName>
    </submittedName>
</protein>
<dbReference type="Gene3D" id="1.10.640.10">
    <property type="entry name" value="Haem peroxidase domain superfamily, animal type"/>
    <property type="match status" value="1"/>
</dbReference>
<evidence type="ECO:0000313" key="7">
    <source>
        <dbReference type="Proteomes" id="UP001281003"/>
    </source>
</evidence>
<dbReference type="GO" id="GO:0020037">
    <property type="term" value="F:heme binding"/>
    <property type="evidence" value="ECO:0007669"/>
    <property type="project" value="InterPro"/>
</dbReference>
<keyword evidence="3" id="KW-0560">Oxidoreductase</keyword>
<reference evidence="6" key="2">
    <citation type="submission" date="2023-07" db="EMBL/GenBank/DDBJ databases">
        <authorList>
            <consortium name="Lawrence Berkeley National Laboratory"/>
            <person name="Haridas S."/>
            <person name="Hensen N."/>
            <person name="Bonometti L."/>
            <person name="Westerberg I."/>
            <person name="Brannstrom I.O."/>
            <person name="Guillou S."/>
            <person name="Cros-Aarteil S."/>
            <person name="Calhoun S."/>
            <person name="Kuo A."/>
            <person name="Mondo S."/>
            <person name="Pangilinan J."/>
            <person name="Riley R."/>
            <person name="LaButti K."/>
            <person name="Andreopoulos B."/>
            <person name="Lipzen A."/>
            <person name="Chen C."/>
            <person name="Yanf M."/>
            <person name="Daum C."/>
            <person name="Ng V."/>
            <person name="Clum A."/>
            <person name="Steindorff A."/>
            <person name="Ohm R."/>
            <person name="Martin F."/>
            <person name="Silar P."/>
            <person name="Natvig D."/>
            <person name="Lalanne C."/>
            <person name="Gautier V."/>
            <person name="Ament-velasquez S.L."/>
            <person name="Kruys A."/>
            <person name="Hutchinson M.I."/>
            <person name="Powell A.J."/>
            <person name="Barry K."/>
            <person name="Miller A.N."/>
            <person name="Grigoriev I.V."/>
            <person name="Debuchy R."/>
            <person name="Gladieux P."/>
            <person name="Thoren M.H."/>
            <person name="Johannesson H."/>
        </authorList>
    </citation>
    <scope>NUCLEOTIDE SEQUENCE</scope>
    <source>
        <strain evidence="6">FGSC 1904</strain>
    </source>
</reference>
<gene>
    <name evidence="6" type="ORF">B0T20DRAFT_5264</name>
</gene>
<feature type="region of interest" description="Disordered" evidence="5">
    <location>
        <begin position="812"/>
        <end position="841"/>
    </location>
</feature>
<keyword evidence="1" id="KW-0479">Metal-binding</keyword>
<dbReference type="InterPro" id="IPR050783">
    <property type="entry name" value="Oxylipin_biosynth_metab"/>
</dbReference>
<dbReference type="PROSITE" id="PS50292">
    <property type="entry name" value="PEROXIDASE_3"/>
    <property type="match status" value="1"/>
</dbReference>
<dbReference type="Proteomes" id="UP001281003">
    <property type="component" value="Unassembled WGS sequence"/>
</dbReference>
<evidence type="ECO:0000256" key="1">
    <source>
        <dbReference type="ARBA" id="ARBA00022723"/>
    </source>
</evidence>
<evidence type="ECO:0000256" key="3">
    <source>
        <dbReference type="ARBA" id="ARBA00023002"/>
    </source>
</evidence>
<dbReference type="InterPro" id="IPR037120">
    <property type="entry name" value="Haem_peroxidase_sf_animal"/>
</dbReference>
<dbReference type="GO" id="GO:0046872">
    <property type="term" value="F:metal ion binding"/>
    <property type="evidence" value="ECO:0007669"/>
    <property type="project" value="UniProtKB-KW"/>
</dbReference>
<dbReference type="InterPro" id="IPR034812">
    <property type="entry name" value="Ppo-like_N"/>
</dbReference>
<dbReference type="CDD" id="cd09817">
    <property type="entry name" value="linoleate_diol_synthase_like"/>
    <property type="match status" value="1"/>
</dbReference>
<dbReference type="GO" id="GO:0051213">
    <property type="term" value="F:dioxygenase activity"/>
    <property type="evidence" value="ECO:0007669"/>
    <property type="project" value="UniProtKB-KW"/>
</dbReference>
<dbReference type="GO" id="GO:0004601">
    <property type="term" value="F:peroxidase activity"/>
    <property type="evidence" value="ECO:0007669"/>
    <property type="project" value="UniProtKB-KW"/>
</dbReference>
<keyword evidence="4" id="KW-0408">Iron</keyword>
<reference evidence="6" key="1">
    <citation type="journal article" date="2023" name="Mol. Phylogenet. Evol.">
        <title>Genome-scale phylogeny and comparative genomics of the fungal order Sordariales.</title>
        <authorList>
            <person name="Hensen N."/>
            <person name="Bonometti L."/>
            <person name="Westerberg I."/>
            <person name="Brannstrom I.O."/>
            <person name="Guillou S."/>
            <person name="Cros-Aarteil S."/>
            <person name="Calhoun S."/>
            <person name="Haridas S."/>
            <person name="Kuo A."/>
            <person name="Mondo S."/>
            <person name="Pangilinan J."/>
            <person name="Riley R."/>
            <person name="LaButti K."/>
            <person name="Andreopoulos B."/>
            <person name="Lipzen A."/>
            <person name="Chen C."/>
            <person name="Yan M."/>
            <person name="Daum C."/>
            <person name="Ng V."/>
            <person name="Clum A."/>
            <person name="Steindorff A."/>
            <person name="Ohm R.A."/>
            <person name="Martin F."/>
            <person name="Silar P."/>
            <person name="Natvig D.O."/>
            <person name="Lalanne C."/>
            <person name="Gautier V."/>
            <person name="Ament-Velasquez S.L."/>
            <person name="Kruys A."/>
            <person name="Hutchinson M.I."/>
            <person name="Powell A.J."/>
            <person name="Barry K."/>
            <person name="Miller A.N."/>
            <person name="Grigoriev I.V."/>
            <person name="Debuchy R."/>
            <person name="Gladieux P."/>
            <person name="Hiltunen Thoren M."/>
            <person name="Johannesson H."/>
        </authorList>
    </citation>
    <scope>NUCLEOTIDE SEQUENCE</scope>
    <source>
        <strain evidence="6">FGSC 1904</strain>
    </source>
</reference>
<name>A0AAE0PMP6_SORBR</name>
<evidence type="ECO:0000256" key="5">
    <source>
        <dbReference type="SAM" id="MobiDB-lite"/>
    </source>
</evidence>
<proteinExistence type="predicted"/>
<dbReference type="InterPro" id="IPR010255">
    <property type="entry name" value="Haem_peroxidase_sf"/>
</dbReference>
<comment type="caution">
    <text evidence="6">The sequence shown here is derived from an EMBL/GenBank/DDBJ whole genome shotgun (WGS) entry which is preliminary data.</text>
</comment>
<dbReference type="PANTHER" id="PTHR11903:SF13">
    <property type="entry name" value="LINOLEATE 10R-LIPOXYGENASE"/>
    <property type="match status" value="1"/>
</dbReference>
<evidence type="ECO:0000256" key="2">
    <source>
        <dbReference type="ARBA" id="ARBA00022964"/>
    </source>
</evidence>
<feature type="compositionally biased region" description="Basic and acidic residues" evidence="5">
    <location>
        <begin position="826"/>
        <end position="838"/>
    </location>
</feature>
<dbReference type="EMBL" id="JAUTDP010000001">
    <property type="protein sequence ID" value="KAK3402686.1"/>
    <property type="molecule type" value="Genomic_DNA"/>
</dbReference>
<dbReference type="GO" id="GO:0006631">
    <property type="term" value="P:fatty acid metabolic process"/>
    <property type="evidence" value="ECO:0007669"/>
    <property type="project" value="UniProtKB-ARBA"/>
</dbReference>
<evidence type="ECO:0000256" key="4">
    <source>
        <dbReference type="ARBA" id="ARBA00023004"/>
    </source>
</evidence>
<organism evidence="6 7">
    <name type="scientific">Sordaria brevicollis</name>
    <dbReference type="NCBI Taxonomy" id="83679"/>
    <lineage>
        <taxon>Eukaryota</taxon>
        <taxon>Fungi</taxon>
        <taxon>Dikarya</taxon>
        <taxon>Ascomycota</taxon>
        <taxon>Pezizomycotina</taxon>
        <taxon>Sordariomycetes</taxon>
        <taxon>Sordariomycetidae</taxon>
        <taxon>Sordariales</taxon>
        <taxon>Sordariaceae</taxon>
        <taxon>Sordaria</taxon>
    </lineage>
</organism>
<feature type="region of interest" description="Disordered" evidence="5">
    <location>
        <begin position="1338"/>
        <end position="1385"/>
    </location>
</feature>
<dbReference type="PANTHER" id="PTHR11903">
    <property type="entry name" value="PROSTAGLANDIN G/H SYNTHASE"/>
    <property type="match status" value="1"/>
</dbReference>
<keyword evidence="6" id="KW-0575">Peroxidase</keyword>
<sequence length="1385" mass="156491">MSSSDMQRPLVGDANADSDNAELKKLNEALSKQRYIAGFHGDALIGDKVAPKVGIKDDLGKIMELKNVPSITAVLANYLKGNGLDIKAGASLIASMSNNSVARSEFIEEQVKIKYDRMLHPPLSYLGDAFKYRTADGKFNSAMNPHLGQAGAPYAKTVPAKTHPLGALPDPGDLFDRLMAREENGRPSQSGLSSMLVYHATIIIHDIFRTNDNDKSISDTSSYLDLSPLYGFTDEMQRKVRDDKYGLGLLKPDTFAEDRLLRQPPGVCIMLVMYNRYHNYAATQLRRINENGRFSVPRKYREVKLLAAATYFVGNSMKDRPEYQDALEKFKHANQIFENHGRDLPEDLEKEYKAAWNALEAFIYEAQTDREQVKAFYDGYDAAWKKLDDDLFHTARLITCGIYIQVSIHDYLRALMGFHQYDTNFTLDPRVNQSKAKDVSRGLGNQVTVEFNLLYRFHCAISLGDEDYLEKYLEEYFEKKSQPDWNPKEMGLQEFLMEMAQARERTKNDPVVEPCNIEFGLKNKEGDKAKEKMAFKRDPITKLFSDEQMIEHLNKVMDEPISNFGPRNVPRSLKAVEVMGILQARKWGVGTLNDFREFFGMKRHETFESISGCVEVQNALRDLYEHPDKVELYPGIFCESDASQNADPGPSDVDSALWAAIFSDAITLVRSDRFYTVDWNTNSLTSWGMKEVTPDNDVLKSSVFHRLLQRSFPEWFPSTSVRFFHPFYTAQKNAEYAAAQGYSQDFAIKPTGEKATFDTSASNPRKPLEPKILTDPEQIMKVLDDTTDIIVHPVRLEPEILPPKVAEVLAPRELPKNGSDQGGTNDGKKSGGEHHESIDSDTDELMTYFTTLMRDIIRRESVVMKPGQENPKTDPVYQLDVTRDFAIPVVTRYVADFLGFGHLVKSENNLDAKYSENEIYQHISNCHLYFSYNADETKLPKRRKVFKDSMKFLFDLTLNEGNVAEANKFRLTRALQSVGSWFWKSAAGDKNPMSELGFKVSEQVLQQQKGDAGKAAAILLLIALDSSYNSVLAFTSVLNSFITGLYTMAAEKQKSGVTAEKSCDWRDVQRLALKEFSDVPTDTFNDIKKIVLKEQRKSVKLPILRKARMTCTMKGPNLAVEKDQLIICDIHRGDRKHKDDFSATGVPPPWETKYLSYHTSFTERLTDYHPRHLAANSLTAMIKVLAQLKDLRRGHDTQGHLKKIALDSSSATYSNFMAPQRIRHINNRVRAEIAAAEPKVADKLRKAYNLDRLRCPATDTYMTPEWDEMIPFPTTWKVRFNGFGESTYGGDTLPLLKSMKVPDDFPPFYELPGGPSHTGGSFGEPVYPYPAKQQEYLATRKKQEEQVPIPNGDSGSDAGDSAIGMDDGRQKEMPKGVTNGCGIGI</sequence>
<evidence type="ECO:0000313" key="6">
    <source>
        <dbReference type="EMBL" id="KAK3402686.1"/>
    </source>
</evidence>
<dbReference type="Pfam" id="PF03098">
    <property type="entry name" value="An_peroxidase"/>
    <property type="match status" value="2"/>
</dbReference>
<dbReference type="SUPFAM" id="SSF48113">
    <property type="entry name" value="Heme-dependent peroxidases"/>
    <property type="match status" value="1"/>
</dbReference>